<evidence type="ECO:0000313" key="4">
    <source>
        <dbReference type="EMBL" id="RQG96552.1"/>
    </source>
</evidence>
<feature type="compositionally biased region" description="Acidic residues" evidence="1">
    <location>
        <begin position="316"/>
        <end position="327"/>
    </location>
</feature>
<sequence length="354" mass="37410">MNREYALAVAALVVVVAALTTLALSGAIADPADPDADASVHSQATLQEVTIAADEVSGESATLAVDTYLYARGGPVENVTVVHRATNTDTGLLEDTTEREVGTLEAEIETTVSETIDVPRDGSHEIETLVYVDGTRTESRTHRVSGVDSLTPAYADTGLEFHRFGGDYGGAFATVPAIEYSIESTSADDATLEVTSYLTNTGDETADSLELEVKARQADSNIVADSETVPISDVESGETATPTATLEVTDEYSYYLDAVLWLDGTIVATERGVADLRPESVVANETDTESYLDTGDFETDDGFEAAEADSDRPEPVDDDLDTEDEYDSTPGFGVVGATVGAAVVLALAAIRRKR</sequence>
<evidence type="ECO:0000313" key="5">
    <source>
        <dbReference type="Proteomes" id="UP000282323"/>
    </source>
</evidence>
<name>A0A3N6NCR9_NATCH</name>
<dbReference type="Pfam" id="PF24318">
    <property type="entry name" value="DUF7490"/>
    <property type="match status" value="2"/>
</dbReference>
<feature type="region of interest" description="Disordered" evidence="1">
    <location>
        <begin position="306"/>
        <end position="332"/>
    </location>
</feature>
<evidence type="ECO:0000256" key="2">
    <source>
        <dbReference type="SAM" id="Phobius"/>
    </source>
</evidence>
<evidence type="ECO:0000256" key="1">
    <source>
        <dbReference type="SAM" id="MobiDB-lite"/>
    </source>
</evidence>
<keyword evidence="2" id="KW-1133">Transmembrane helix</keyword>
<feature type="domain" description="DUF7490" evidence="3">
    <location>
        <begin position="44"/>
        <end position="148"/>
    </location>
</feature>
<dbReference type="EMBL" id="REGA01000003">
    <property type="protein sequence ID" value="RQG96552.1"/>
    <property type="molecule type" value="Genomic_DNA"/>
</dbReference>
<keyword evidence="5" id="KW-1185">Reference proteome</keyword>
<feature type="transmembrane region" description="Helical" evidence="2">
    <location>
        <begin position="331"/>
        <end position="350"/>
    </location>
</feature>
<protein>
    <recommendedName>
        <fullName evidence="3">DUF7490 domain-containing protein</fullName>
    </recommendedName>
</protein>
<dbReference type="AlphaFoldDB" id="A0A3N6NCR9"/>
<reference evidence="4 5" key="1">
    <citation type="submission" date="2018-10" db="EMBL/GenBank/DDBJ databases">
        <title>Natrarchaeobius chitinivorans gen. nov., sp. nov., and Natrarchaeobius haloalkaliphilus sp. nov., alkaliphilic, chitin-utilizing haloarchaea from hypersaline alkaline lakes.</title>
        <authorList>
            <person name="Sorokin D.Y."/>
            <person name="Elcheninov A.G."/>
            <person name="Kostrikina N.A."/>
            <person name="Bale N.J."/>
            <person name="Sinninghe Damste J.S."/>
            <person name="Khijniak T.V."/>
            <person name="Kublanov I.V."/>
            <person name="Toshchakov S.V."/>
        </authorList>
    </citation>
    <scope>NUCLEOTIDE SEQUENCE [LARGE SCALE GENOMIC DNA]</scope>
    <source>
        <strain evidence="4 5">AArcht4T</strain>
    </source>
</reference>
<gene>
    <name evidence="4" type="ORF">EA473_05425</name>
</gene>
<dbReference type="OrthoDB" id="50312at2157"/>
<keyword evidence="2" id="KW-0472">Membrane</keyword>
<comment type="caution">
    <text evidence="4">The sequence shown here is derived from an EMBL/GenBank/DDBJ whole genome shotgun (WGS) entry which is preliminary data.</text>
</comment>
<accession>A0A3N6NCR9</accession>
<proteinExistence type="predicted"/>
<dbReference type="RefSeq" id="WP_124194624.1">
    <property type="nucleotide sequence ID" value="NZ_REGA01000003.1"/>
</dbReference>
<evidence type="ECO:0000259" key="3">
    <source>
        <dbReference type="Pfam" id="PF24318"/>
    </source>
</evidence>
<dbReference type="InterPro" id="IPR055913">
    <property type="entry name" value="DUF7490"/>
</dbReference>
<dbReference type="Proteomes" id="UP000282323">
    <property type="component" value="Unassembled WGS sequence"/>
</dbReference>
<feature type="domain" description="DUF7490" evidence="3">
    <location>
        <begin position="174"/>
        <end position="274"/>
    </location>
</feature>
<organism evidence="4 5">
    <name type="scientific">Natrarchaeobius chitinivorans</name>
    <dbReference type="NCBI Taxonomy" id="1679083"/>
    <lineage>
        <taxon>Archaea</taxon>
        <taxon>Methanobacteriati</taxon>
        <taxon>Methanobacteriota</taxon>
        <taxon>Stenosarchaea group</taxon>
        <taxon>Halobacteria</taxon>
        <taxon>Halobacteriales</taxon>
        <taxon>Natrialbaceae</taxon>
        <taxon>Natrarchaeobius</taxon>
    </lineage>
</organism>
<keyword evidence="2" id="KW-0812">Transmembrane</keyword>